<dbReference type="eggNOG" id="KOG0027">
    <property type="taxonomic scope" value="Eukaryota"/>
</dbReference>
<dbReference type="FunFam" id="1.10.238.10:FF:000003">
    <property type="entry name" value="Calmodulin A"/>
    <property type="match status" value="1"/>
</dbReference>
<dbReference type="AlphaFoldDB" id="K0T3P9"/>
<dbReference type="OrthoDB" id="26525at2759"/>
<feature type="domain" description="EF-hand" evidence="4">
    <location>
        <begin position="162"/>
        <end position="196"/>
    </location>
</feature>
<feature type="domain" description="EF-hand" evidence="4">
    <location>
        <begin position="35"/>
        <end position="70"/>
    </location>
</feature>
<proteinExistence type="predicted"/>
<organism evidence="5 6">
    <name type="scientific">Thalassiosira oceanica</name>
    <name type="common">Marine diatom</name>
    <dbReference type="NCBI Taxonomy" id="159749"/>
    <lineage>
        <taxon>Eukaryota</taxon>
        <taxon>Sar</taxon>
        <taxon>Stramenopiles</taxon>
        <taxon>Ochrophyta</taxon>
        <taxon>Bacillariophyta</taxon>
        <taxon>Coscinodiscophyceae</taxon>
        <taxon>Thalassiosirophycidae</taxon>
        <taxon>Thalassiosirales</taxon>
        <taxon>Thalassiosiraceae</taxon>
        <taxon>Thalassiosira</taxon>
    </lineage>
</organism>
<evidence type="ECO:0000259" key="4">
    <source>
        <dbReference type="PROSITE" id="PS50222"/>
    </source>
</evidence>
<dbReference type="GO" id="GO:0005509">
    <property type="term" value="F:calcium ion binding"/>
    <property type="evidence" value="ECO:0007669"/>
    <property type="project" value="InterPro"/>
</dbReference>
<dbReference type="PROSITE" id="PS50222">
    <property type="entry name" value="EF_HAND_2"/>
    <property type="match status" value="3"/>
</dbReference>
<feature type="compositionally biased region" description="Polar residues" evidence="3">
    <location>
        <begin position="1"/>
        <end position="26"/>
    </location>
</feature>
<dbReference type="Proteomes" id="UP000266841">
    <property type="component" value="Unassembled WGS sequence"/>
</dbReference>
<dbReference type="SUPFAM" id="SSF47473">
    <property type="entry name" value="EF-hand"/>
    <property type="match status" value="1"/>
</dbReference>
<gene>
    <name evidence="5" type="ORF">THAOC_14170</name>
</gene>
<evidence type="ECO:0000256" key="2">
    <source>
        <dbReference type="ARBA" id="ARBA00022737"/>
    </source>
</evidence>
<feature type="domain" description="EF-hand" evidence="4">
    <location>
        <begin position="113"/>
        <end position="148"/>
    </location>
</feature>
<accession>K0T3P9</accession>
<dbReference type="SMART" id="SM00054">
    <property type="entry name" value="EFh"/>
    <property type="match status" value="3"/>
</dbReference>
<dbReference type="PANTHER" id="PTHR23048">
    <property type="entry name" value="MYOSIN LIGHT CHAIN 1, 3"/>
    <property type="match status" value="1"/>
</dbReference>
<dbReference type="GO" id="GO:0016460">
    <property type="term" value="C:myosin II complex"/>
    <property type="evidence" value="ECO:0007669"/>
    <property type="project" value="TreeGrafter"/>
</dbReference>
<dbReference type="PANTHER" id="PTHR23048:SF0">
    <property type="entry name" value="CALMODULIN LIKE 3"/>
    <property type="match status" value="1"/>
</dbReference>
<dbReference type="InterPro" id="IPR050230">
    <property type="entry name" value="CALM/Myosin/TropC-like"/>
</dbReference>
<protein>
    <recommendedName>
        <fullName evidence="1">Calmodulin</fullName>
    </recommendedName>
</protein>
<dbReference type="OMA" id="MVESLWE"/>
<keyword evidence="2" id="KW-0677">Repeat</keyword>
<evidence type="ECO:0000313" key="5">
    <source>
        <dbReference type="EMBL" id="EJK65032.1"/>
    </source>
</evidence>
<feature type="region of interest" description="Disordered" evidence="3">
    <location>
        <begin position="1"/>
        <end position="33"/>
    </location>
</feature>
<evidence type="ECO:0000256" key="1">
    <source>
        <dbReference type="ARBA" id="ARBA00020786"/>
    </source>
</evidence>
<dbReference type="InterPro" id="IPR011992">
    <property type="entry name" value="EF-hand-dom_pair"/>
</dbReference>
<evidence type="ECO:0000256" key="3">
    <source>
        <dbReference type="SAM" id="MobiDB-lite"/>
    </source>
</evidence>
<dbReference type="EMBL" id="AGNL01016534">
    <property type="protein sequence ID" value="EJK65032.1"/>
    <property type="molecule type" value="Genomic_DNA"/>
</dbReference>
<dbReference type="InterPro" id="IPR002048">
    <property type="entry name" value="EF_hand_dom"/>
</dbReference>
<dbReference type="Gene3D" id="1.10.238.10">
    <property type="entry name" value="EF-hand"/>
    <property type="match status" value="2"/>
</dbReference>
<keyword evidence="6" id="KW-1185">Reference proteome</keyword>
<sequence length="196" mass="22386">MVTTPTPTERFTSDPVQSPYPSSGNGESDRTLTSRQFEEVRNVFNVFDVESSGFIDVPTMEILARSLGFRMGQQEIRDTIQSMQEERQTDDVESIDLEAACYILHKRGYSSRNAEEEMQSYFRLFDRGNKGYVTLEDLQQLQREVIDAEQRLNIGTSVNVEVDDVMLQAMINEFDTNADSVLDFDEFKVLLAPIIS</sequence>
<reference evidence="5 6" key="1">
    <citation type="journal article" date="2012" name="Genome Biol.">
        <title>Genome and low-iron response of an oceanic diatom adapted to chronic iron limitation.</title>
        <authorList>
            <person name="Lommer M."/>
            <person name="Specht M."/>
            <person name="Roy A.S."/>
            <person name="Kraemer L."/>
            <person name="Andreson R."/>
            <person name="Gutowska M.A."/>
            <person name="Wolf J."/>
            <person name="Bergner S.V."/>
            <person name="Schilhabel M.B."/>
            <person name="Klostermeier U.C."/>
            <person name="Beiko R.G."/>
            <person name="Rosenstiel P."/>
            <person name="Hippler M."/>
            <person name="Laroche J."/>
        </authorList>
    </citation>
    <scope>NUCLEOTIDE SEQUENCE [LARGE SCALE GENOMIC DNA]</scope>
    <source>
        <strain evidence="5 6">CCMP1005</strain>
    </source>
</reference>
<name>K0T3P9_THAOC</name>
<comment type="caution">
    <text evidence="5">The sequence shown here is derived from an EMBL/GenBank/DDBJ whole genome shotgun (WGS) entry which is preliminary data.</text>
</comment>
<evidence type="ECO:0000313" key="6">
    <source>
        <dbReference type="Proteomes" id="UP000266841"/>
    </source>
</evidence>
<dbReference type="Pfam" id="PF13499">
    <property type="entry name" value="EF-hand_7"/>
    <property type="match status" value="1"/>
</dbReference>